<feature type="chain" id="PRO_5042113926" description="Glucose-methanol-choline oxidoreductase N-terminal domain-containing protein" evidence="5">
    <location>
        <begin position="19"/>
        <end position="367"/>
    </location>
</feature>
<keyword evidence="3" id="KW-0285">Flavoprotein</keyword>
<feature type="signal peptide" evidence="5">
    <location>
        <begin position="1"/>
        <end position="18"/>
    </location>
</feature>
<dbReference type="Proteomes" id="UP001283361">
    <property type="component" value="Unassembled WGS sequence"/>
</dbReference>
<evidence type="ECO:0000256" key="5">
    <source>
        <dbReference type="SAM" id="SignalP"/>
    </source>
</evidence>
<keyword evidence="8" id="KW-1185">Reference proteome</keyword>
<feature type="domain" description="Glucose-methanol-choline oxidoreductase N-terminal" evidence="6">
    <location>
        <begin position="39"/>
        <end position="251"/>
    </location>
</feature>
<comment type="cofactor">
    <cofactor evidence="1">
        <name>FAD</name>
        <dbReference type="ChEBI" id="CHEBI:57692"/>
    </cofactor>
</comment>
<dbReference type="InterPro" id="IPR036188">
    <property type="entry name" value="FAD/NAD-bd_sf"/>
</dbReference>
<evidence type="ECO:0000256" key="4">
    <source>
        <dbReference type="ARBA" id="ARBA00022827"/>
    </source>
</evidence>
<dbReference type="Gene3D" id="3.50.50.60">
    <property type="entry name" value="FAD/NAD(P)-binding domain"/>
    <property type="match status" value="1"/>
</dbReference>
<gene>
    <name evidence="7" type="ORF">RRG08_038962</name>
</gene>
<dbReference type="Pfam" id="PF00732">
    <property type="entry name" value="GMC_oxred_N"/>
    <property type="match status" value="1"/>
</dbReference>
<protein>
    <recommendedName>
        <fullName evidence="6">Glucose-methanol-choline oxidoreductase N-terminal domain-containing protein</fullName>
    </recommendedName>
</protein>
<dbReference type="PANTHER" id="PTHR11552:SF147">
    <property type="entry name" value="CHOLINE DEHYDROGENASE, MITOCHONDRIAL"/>
    <property type="match status" value="1"/>
</dbReference>
<accession>A0AAE0Y7T1</accession>
<comment type="caution">
    <text evidence="7">The sequence shown here is derived from an EMBL/GenBank/DDBJ whole genome shotgun (WGS) entry which is preliminary data.</text>
</comment>
<sequence length="367" mass="39814">MCGTALALVTLIAALAVALVYPTLFQSEPPLASTVNNTYDFIIVGGGAAGSVLAARLSEDQNVSVLLLEAGPSDWGNQLIDIPAMAMATYSSDIDWAYSTEQEDGLFKGLVDERLYWIGGKVLGGSGSINALLVRMENMRVAGLEDSAYHGKNGPLAIDHMKPSLLADKLVEAGRDLGFSINEDYNGKSMEGIFHSQNNRLKNCRLSPSRAYLHPAMSRTNLDVFVNAHVQKIIIKNKRAVGVEVIKNGRKLVVNCETWACLDEYRANILAGIYERHTLISFSTALSFSLFLDFTAVRLENGSYVKIALLASMGNSLAAANQKMFQGRSAKLSLRPRSCLSSVSSSCSFKVLSFRTADVELNESLTQ</sequence>
<evidence type="ECO:0000256" key="2">
    <source>
        <dbReference type="ARBA" id="ARBA00010790"/>
    </source>
</evidence>
<comment type="similarity">
    <text evidence="2">Belongs to the GMC oxidoreductase family.</text>
</comment>
<evidence type="ECO:0000313" key="7">
    <source>
        <dbReference type="EMBL" id="KAK3734938.1"/>
    </source>
</evidence>
<organism evidence="7 8">
    <name type="scientific">Elysia crispata</name>
    <name type="common">lettuce slug</name>
    <dbReference type="NCBI Taxonomy" id="231223"/>
    <lineage>
        <taxon>Eukaryota</taxon>
        <taxon>Metazoa</taxon>
        <taxon>Spiralia</taxon>
        <taxon>Lophotrochozoa</taxon>
        <taxon>Mollusca</taxon>
        <taxon>Gastropoda</taxon>
        <taxon>Heterobranchia</taxon>
        <taxon>Euthyneura</taxon>
        <taxon>Panpulmonata</taxon>
        <taxon>Sacoglossa</taxon>
        <taxon>Placobranchoidea</taxon>
        <taxon>Plakobranchidae</taxon>
        <taxon>Elysia</taxon>
    </lineage>
</organism>
<dbReference type="GO" id="GO:0016614">
    <property type="term" value="F:oxidoreductase activity, acting on CH-OH group of donors"/>
    <property type="evidence" value="ECO:0007669"/>
    <property type="project" value="InterPro"/>
</dbReference>
<evidence type="ECO:0000259" key="6">
    <source>
        <dbReference type="Pfam" id="PF00732"/>
    </source>
</evidence>
<dbReference type="SUPFAM" id="SSF51905">
    <property type="entry name" value="FAD/NAD(P)-binding domain"/>
    <property type="match status" value="1"/>
</dbReference>
<evidence type="ECO:0000256" key="3">
    <source>
        <dbReference type="ARBA" id="ARBA00022630"/>
    </source>
</evidence>
<dbReference type="PANTHER" id="PTHR11552">
    <property type="entry name" value="GLUCOSE-METHANOL-CHOLINE GMC OXIDOREDUCTASE"/>
    <property type="match status" value="1"/>
</dbReference>
<dbReference type="InterPro" id="IPR012132">
    <property type="entry name" value="GMC_OxRdtase"/>
</dbReference>
<name>A0AAE0Y7T1_9GAST</name>
<keyword evidence="4" id="KW-0274">FAD</keyword>
<dbReference type="InterPro" id="IPR000172">
    <property type="entry name" value="GMC_OxRdtase_N"/>
</dbReference>
<dbReference type="AlphaFoldDB" id="A0AAE0Y7T1"/>
<dbReference type="EMBL" id="JAWDGP010006834">
    <property type="protein sequence ID" value="KAK3734938.1"/>
    <property type="molecule type" value="Genomic_DNA"/>
</dbReference>
<reference evidence="7" key="1">
    <citation type="journal article" date="2023" name="G3 (Bethesda)">
        <title>A reference genome for the long-term kleptoplast-retaining sea slug Elysia crispata morphotype clarki.</title>
        <authorList>
            <person name="Eastman K.E."/>
            <person name="Pendleton A.L."/>
            <person name="Shaikh M.A."/>
            <person name="Suttiyut T."/>
            <person name="Ogas R."/>
            <person name="Tomko P."/>
            <person name="Gavelis G."/>
            <person name="Widhalm J.R."/>
            <person name="Wisecaver J.H."/>
        </authorList>
    </citation>
    <scope>NUCLEOTIDE SEQUENCE</scope>
    <source>
        <strain evidence="7">ECLA1</strain>
    </source>
</reference>
<dbReference type="GO" id="GO:0050660">
    <property type="term" value="F:flavin adenine dinucleotide binding"/>
    <property type="evidence" value="ECO:0007669"/>
    <property type="project" value="InterPro"/>
</dbReference>
<evidence type="ECO:0000256" key="1">
    <source>
        <dbReference type="ARBA" id="ARBA00001974"/>
    </source>
</evidence>
<keyword evidence="5" id="KW-0732">Signal</keyword>
<proteinExistence type="inferred from homology"/>
<evidence type="ECO:0000313" key="8">
    <source>
        <dbReference type="Proteomes" id="UP001283361"/>
    </source>
</evidence>